<evidence type="ECO:0000313" key="1">
    <source>
        <dbReference type="EMBL" id="KAG0415252.1"/>
    </source>
</evidence>
<dbReference type="Proteomes" id="UP000805193">
    <property type="component" value="Unassembled WGS sequence"/>
</dbReference>
<organism evidence="1 2">
    <name type="scientific">Ixodes persulcatus</name>
    <name type="common">Taiga tick</name>
    <dbReference type="NCBI Taxonomy" id="34615"/>
    <lineage>
        <taxon>Eukaryota</taxon>
        <taxon>Metazoa</taxon>
        <taxon>Ecdysozoa</taxon>
        <taxon>Arthropoda</taxon>
        <taxon>Chelicerata</taxon>
        <taxon>Arachnida</taxon>
        <taxon>Acari</taxon>
        <taxon>Parasitiformes</taxon>
        <taxon>Ixodida</taxon>
        <taxon>Ixodoidea</taxon>
        <taxon>Ixodidae</taxon>
        <taxon>Ixodinae</taxon>
        <taxon>Ixodes</taxon>
    </lineage>
</organism>
<name>A0AC60P6Z3_IXOPE</name>
<proteinExistence type="predicted"/>
<evidence type="ECO:0000313" key="2">
    <source>
        <dbReference type="Proteomes" id="UP000805193"/>
    </source>
</evidence>
<dbReference type="EMBL" id="JABSTQ010011093">
    <property type="protein sequence ID" value="KAG0415252.1"/>
    <property type="molecule type" value="Genomic_DNA"/>
</dbReference>
<comment type="caution">
    <text evidence="1">The sequence shown here is derived from an EMBL/GenBank/DDBJ whole genome shotgun (WGS) entry which is preliminary data.</text>
</comment>
<keyword evidence="2" id="KW-1185">Reference proteome</keyword>
<sequence length="91" mass="10313">MMTSSASYFHCVANRNAMRCGGRRRRSRQIAWRVATVVSDCRERSQGGGRDSRQDQIANLLGRRGGNCERAYLARVKCFFQPRTGRCSRPG</sequence>
<gene>
    <name evidence="1" type="ORF">HPB47_007585</name>
</gene>
<protein>
    <submittedName>
        <fullName evidence="1">Uncharacterized protein</fullName>
    </submittedName>
</protein>
<accession>A0AC60P6Z3</accession>
<reference evidence="1 2" key="1">
    <citation type="journal article" date="2020" name="Cell">
        <title>Large-Scale Comparative Analyses of Tick Genomes Elucidate Their Genetic Diversity and Vector Capacities.</title>
        <authorList>
            <consortium name="Tick Genome and Microbiome Consortium (TIGMIC)"/>
            <person name="Jia N."/>
            <person name="Wang J."/>
            <person name="Shi W."/>
            <person name="Du L."/>
            <person name="Sun Y."/>
            <person name="Zhan W."/>
            <person name="Jiang J.F."/>
            <person name="Wang Q."/>
            <person name="Zhang B."/>
            <person name="Ji P."/>
            <person name="Bell-Sakyi L."/>
            <person name="Cui X.M."/>
            <person name="Yuan T.T."/>
            <person name="Jiang B.G."/>
            <person name="Yang W.F."/>
            <person name="Lam T.T."/>
            <person name="Chang Q.C."/>
            <person name="Ding S.J."/>
            <person name="Wang X.J."/>
            <person name="Zhu J.G."/>
            <person name="Ruan X.D."/>
            <person name="Zhao L."/>
            <person name="Wei J.T."/>
            <person name="Ye R.Z."/>
            <person name="Que T.C."/>
            <person name="Du C.H."/>
            <person name="Zhou Y.H."/>
            <person name="Cheng J.X."/>
            <person name="Dai P.F."/>
            <person name="Guo W.B."/>
            <person name="Han X.H."/>
            <person name="Huang E.J."/>
            <person name="Li L.F."/>
            <person name="Wei W."/>
            <person name="Gao Y.C."/>
            <person name="Liu J.Z."/>
            <person name="Shao H.Z."/>
            <person name="Wang X."/>
            <person name="Wang C.C."/>
            <person name="Yang T.C."/>
            <person name="Huo Q.B."/>
            <person name="Li W."/>
            <person name="Chen H.Y."/>
            <person name="Chen S.E."/>
            <person name="Zhou L.G."/>
            <person name="Ni X.B."/>
            <person name="Tian J.H."/>
            <person name="Sheng Y."/>
            <person name="Liu T."/>
            <person name="Pan Y.S."/>
            <person name="Xia L.Y."/>
            <person name="Li J."/>
            <person name="Zhao F."/>
            <person name="Cao W.C."/>
        </authorList>
    </citation>
    <scope>NUCLEOTIDE SEQUENCE [LARGE SCALE GENOMIC DNA]</scope>
    <source>
        <strain evidence="1">Iper-2018</strain>
    </source>
</reference>